<dbReference type="CDD" id="cd01292">
    <property type="entry name" value="metallo-dependent_hydrolases"/>
    <property type="match status" value="1"/>
</dbReference>
<evidence type="ECO:0000259" key="2">
    <source>
        <dbReference type="Pfam" id="PF04909"/>
    </source>
</evidence>
<dbReference type="GO" id="GO:0016787">
    <property type="term" value="F:hydrolase activity"/>
    <property type="evidence" value="ECO:0007669"/>
    <property type="project" value="InterPro"/>
</dbReference>
<reference evidence="3 4" key="2">
    <citation type="journal article" date="2016" name="Int. J. Syst. Evol. Microbiol.">
        <title>Bacillus gobiensis sp. nov., isolated from a soil sample.</title>
        <authorList>
            <person name="Liu B."/>
            <person name="Liu G.H."/>
            <person name="Cetin S."/>
            <person name="Schumann P."/>
            <person name="Pan Z.Z."/>
            <person name="Chen Q.Q."/>
        </authorList>
    </citation>
    <scope>NUCLEOTIDE SEQUENCE [LARGE SCALE GENOMIC DNA]</scope>
    <source>
        <strain evidence="3 4">FJAT-4402</strain>
    </source>
</reference>
<dbReference type="OrthoDB" id="9771932at2"/>
<dbReference type="Pfam" id="PF04909">
    <property type="entry name" value="Amidohydro_2"/>
    <property type="match status" value="1"/>
</dbReference>
<dbReference type="AlphaFoldDB" id="A0A0M4G0J0"/>
<keyword evidence="1" id="KW-0456">Lyase</keyword>
<dbReference type="EMBL" id="CP012600">
    <property type="protein sequence ID" value="ALC83588.1"/>
    <property type="molecule type" value="Genomic_DNA"/>
</dbReference>
<evidence type="ECO:0000313" key="3">
    <source>
        <dbReference type="EMBL" id="ALC83588.1"/>
    </source>
</evidence>
<evidence type="ECO:0000256" key="1">
    <source>
        <dbReference type="ARBA" id="ARBA00023239"/>
    </source>
</evidence>
<dbReference type="PATRIC" id="fig|1441095.3.peg.4465"/>
<dbReference type="GO" id="GO:0016831">
    <property type="term" value="F:carboxy-lyase activity"/>
    <property type="evidence" value="ECO:0007669"/>
    <property type="project" value="InterPro"/>
</dbReference>
<protein>
    <submittedName>
        <fullName evidence="3">2-amino-3-carboxymuconate-6-semialdehyde decarboxylase</fullName>
    </submittedName>
</protein>
<organism evidence="3 4">
    <name type="scientific">Bacillus gobiensis</name>
    <dbReference type="NCBI Taxonomy" id="1441095"/>
    <lineage>
        <taxon>Bacteria</taxon>
        <taxon>Bacillati</taxon>
        <taxon>Bacillota</taxon>
        <taxon>Bacilli</taxon>
        <taxon>Bacillales</taxon>
        <taxon>Bacillaceae</taxon>
        <taxon>Bacillus</taxon>
    </lineage>
</organism>
<dbReference type="STRING" id="1441095.AM592_20175"/>
<dbReference type="PANTHER" id="PTHR21240:SF28">
    <property type="entry name" value="ISO-OROTATE DECARBOXYLASE (EUROFUNG)"/>
    <property type="match status" value="1"/>
</dbReference>
<dbReference type="InterPro" id="IPR032466">
    <property type="entry name" value="Metal_Hydrolase"/>
</dbReference>
<proteinExistence type="predicted"/>
<gene>
    <name evidence="3" type="ORF">AM592_20175</name>
</gene>
<dbReference type="InterPro" id="IPR032465">
    <property type="entry name" value="ACMSD"/>
</dbReference>
<dbReference type="GO" id="GO:0005737">
    <property type="term" value="C:cytoplasm"/>
    <property type="evidence" value="ECO:0007669"/>
    <property type="project" value="TreeGrafter"/>
</dbReference>
<dbReference type="Proteomes" id="UP000067625">
    <property type="component" value="Chromosome"/>
</dbReference>
<dbReference type="RefSeq" id="WP_053605442.1">
    <property type="nucleotide sequence ID" value="NZ_CP012600.1"/>
</dbReference>
<evidence type="ECO:0000313" key="4">
    <source>
        <dbReference type="Proteomes" id="UP000067625"/>
    </source>
</evidence>
<sequence length="321" mass="37796">MLFKAPFRVVDIHGHLPYSLSFITKNKVVNEYNKDRSDRMKLTWDFPNTKQETEQNDLEAPLIERWEKELDAYQIDTLNFLTAESNDIMASYIRFNPSRFTGFAYHSIEREDAHLELKRAVEELGLKGYKLFGPLVNKDFHDPSLKKVWTYLADKRLPVLIHFGLLGRAGGIVNHQNISPLSIFQVAREYPEIPIIIPHFGAGYFQELLHLCWSCPNIYIDTSGSNQWVRWMPYHLDLEILFRKTFELIGSKRIIFGTDSNGFPRGYVYRYLQDQVRTCREMNMREDDLENIFGNNARYLLGIEKKDRNNYKRGKEVENEL</sequence>
<name>A0A0M4G0J0_9BACI</name>
<accession>A0A0M4G0J0</accession>
<dbReference type="SUPFAM" id="SSF51556">
    <property type="entry name" value="Metallo-dependent hydrolases"/>
    <property type="match status" value="1"/>
</dbReference>
<keyword evidence="4" id="KW-1185">Reference proteome</keyword>
<reference evidence="4" key="1">
    <citation type="submission" date="2015-08" db="EMBL/GenBank/DDBJ databases">
        <title>Genome sequencing project for genomic taxonomy and phylogenomics of Bacillus-like bacteria.</title>
        <authorList>
            <person name="Liu B."/>
            <person name="Wang J."/>
            <person name="Zhu Y."/>
            <person name="Liu G."/>
            <person name="Chen Q."/>
            <person name="Chen Z."/>
            <person name="Lan J."/>
            <person name="Che J."/>
            <person name="Ge C."/>
            <person name="Shi H."/>
            <person name="Pan Z."/>
            <person name="Liu X."/>
        </authorList>
    </citation>
    <scope>NUCLEOTIDE SEQUENCE [LARGE SCALE GENOMIC DNA]</scope>
    <source>
        <strain evidence="4">FJAT-4402</strain>
    </source>
</reference>
<dbReference type="Gene3D" id="3.20.20.140">
    <property type="entry name" value="Metal-dependent hydrolases"/>
    <property type="match status" value="1"/>
</dbReference>
<dbReference type="InterPro" id="IPR006680">
    <property type="entry name" value="Amidohydro-rel"/>
</dbReference>
<feature type="domain" description="Amidohydrolase-related" evidence="2">
    <location>
        <begin position="10"/>
        <end position="303"/>
    </location>
</feature>
<dbReference type="GO" id="GO:0019748">
    <property type="term" value="P:secondary metabolic process"/>
    <property type="evidence" value="ECO:0007669"/>
    <property type="project" value="TreeGrafter"/>
</dbReference>
<dbReference type="PANTHER" id="PTHR21240">
    <property type="entry name" value="2-AMINO-3-CARBOXYLMUCONATE-6-SEMIALDEHYDE DECARBOXYLASE"/>
    <property type="match status" value="1"/>
</dbReference>